<dbReference type="InterPro" id="IPR016024">
    <property type="entry name" value="ARM-type_fold"/>
</dbReference>
<dbReference type="GO" id="GO:0003779">
    <property type="term" value="F:actin binding"/>
    <property type="evidence" value="ECO:0007669"/>
    <property type="project" value="InterPro"/>
</dbReference>
<gene>
    <name evidence="3" type="ORF">BGZ95_009817</name>
</gene>
<dbReference type="Gene3D" id="1.25.10.10">
    <property type="entry name" value="Leucine-rich Repeat Variant"/>
    <property type="match status" value="1"/>
</dbReference>
<dbReference type="SUPFAM" id="SSF48371">
    <property type="entry name" value="ARM repeat"/>
    <property type="match status" value="1"/>
</dbReference>
<feature type="compositionally biased region" description="Polar residues" evidence="1">
    <location>
        <begin position="1644"/>
        <end position="1680"/>
    </location>
</feature>
<feature type="region of interest" description="Disordered" evidence="1">
    <location>
        <begin position="365"/>
        <end position="384"/>
    </location>
</feature>
<feature type="compositionally biased region" description="Low complexity" evidence="1">
    <location>
        <begin position="8"/>
        <end position="30"/>
    </location>
</feature>
<dbReference type="GO" id="GO:0031267">
    <property type="term" value="F:small GTPase binding"/>
    <property type="evidence" value="ECO:0007669"/>
    <property type="project" value="InterPro"/>
</dbReference>
<feature type="compositionally biased region" description="Polar residues" evidence="1">
    <location>
        <begin position="571"/>
        <end position="595"/>
    </location>
</feature>
<feature type="compositionally biased region" description="Basic and acidic residues" evidence="1">
    <location>
        <begin position="553"/>
        <end position="567"/>
    </location>
</feature>
<feature type="compositionally biased region" description="Gly residues" evidence="1">
    <location>
        <begin position="1551"/>
        <end position="1560"/>
    </location>
</feature>
<feature type="region of interest" description="Disordered" evidence="1">
    <location>
        <begin position="171"/>
        <end position="240"/>
    </location>
</feature>
<dbReference type="PANTHER" id="PTHR20916">
    <property type="entry name" value="CYSTEINE AND GLYCINE-RICH PROTEIN 2 BINDING PROTEIN"/>
    <property type="match status" value="1"/>
</dbReference>
<dbReference type="SMART" id="SM01140">
    <property type="entry name" value="Drf_GBD"/>
    <property type="match status" value="1"/>
</dbReference>
<feature type="compositionally biased region" description="Low complexity" evidence="1">
    <location>
        <begin position="104"/>
        <end position="113"/>
    </location>
</feature>
<dbReference type="PANTHER" id="PTHR20916:SF18">
    <property type="entry name" value="IPT_TIG DOMAIN-CONTAINING PROTEIN"/>
    <property type="match status" value="1"/>
</dbReference>
<evidence type="ECO:0000313" key="4">
    <source>
        <dbReference type="Proteomes" id="UP001194580"/>
    </source>
</evidence>
<feature type="region of interest" description="Disordered" evidence="1">
    <location>
        <begin position="1126"/>
        <end position="1146"/>
    </location>
</feature>
<feature type="region of interest" description="Disordered" evidence="1">
    <location>
        <begin position="1073"/>
        <end position="1093"/>
    </location>
</feature>
<feature type="compositionally biased region" description="Low complexity" evidence="1">
    <location>
        <begin position="1128"/>
        <end position="1138"/>
    </location>
</feature>
<feature type="compositionally biased region" description="Low complexity" evidence="1">
    <location>
        <begin position="1836"/>
        <end position="1854"/>
    </location>
</feature>
<feature type="region of interest" description="Disordered" evidence="1">
    <location>
        <begin position="1832"/>
        <end position="1862"/>
    </location>
</feature>
<feature type="compositionally biased region" description="Polar residues" evidence="1">
    <location>
        <begin position="1272"/>
        <end position="1291"/>
    </location>
</feature>
<feature type="region of interest" description="Disordered" evidence="1">
    <location>
        <begin position="1"/>
        <end position="157"/>
    </location>
</feature>
<dbReference type="Proteomes" id="UP001194580">
    <property type="component" value="Unassembled WGS sequence"/>
</dbReference>
<feature type="compositionally biased region" description="Low complexity" evidence="1">
    <location>
        <begin position="1445"/>
        <end position="1457"/>
    </location>
</feature>
<feature type="compositionally biased region" description="Low complexity" evidence="1">
    <location>
        <begin position="134"/>
        <end position="146"/>
    </location>
</feature>
<feature type="region of interest" description="Disordered" evidence="1">
    <location>
        <begin position="326"/>
        <end position="360"/>
    </location>
</feature>
<feature type="compositionally biased region" description="Polar residues" evidence="1">
    <location>
        <begin position="1478"/>
        <end position="1505"/>
    </location>
</feature>
<feature type="compositionally biased region" description="Basic and acidic residues" evidence="1">
    <location>
        <begin position="365"/>
        <end position="380"/>
    </location>
</feature>
<proteinExistence type="predicted"/>
<feature type="compositionally biased region" description="Low complexity" evidence="1">
    <location>
        <begin position="1801"/>
        <end position="1812"/>
    </location>
</feature>
<feature type="compositionally biased region" description="Pro residues" evidence="1">
    <location>
        <begin position="43"/>
        <end position="55"/>
    </location>
</feature>
<dbReference type="InterPro" id="IPR011989">
    <property type="entry name" value="ARM-like"/>
</dbReference>
<organism evidence="3 4">
    <name type="scientific">Linnemannia exigua</name>
    <dbReference type="NCBI Taxonomy" id="604196"/>
    <lineage>
        <taxon>Eukaryota</taxon>
        <taxon>Fungi</taxon>
        <taxon>Fungi incertae sedis</taxon>
        <taxon>Mucoromycota</taxon>
        <taxon>Mortierellomycotina</taxon>
        <taxon>Mortierellomycetes</taxon>
        <taxon>Mortierellales</taxon>
        <taxon>Mortierellaceae</taxon>
        <taxon>Linnemannia</taxon>
    </lineage>
</organism>
<feature type="compositionally biased region" description="Low complexity" evidence="1">
    <location>
        <begin position="1511"/>
        <end position="1534"/>
    </location>
</feature>
<comment type="caution">
    <text evidence="3">The sequence shown here is derived from an EMBL/GenBank/DDBJ whole genome shotgun (WGS) entry which is preliminary data.</text>
</comment>
<protein>
    <recommendedName>
        <fullName evidence="2">Formin GTPase-binding domain-containing protein</fullName>
    </recommendedName>
</protein>
<feature type="region of interest" description="Disordered" evidence="1">
    <location>
        <begin position="953"/>
        <end position="974"/>
    </location>
</feature>
<feature type="compositionally biased region" description="Basic and acidic residues" evidence="1">
    <location>
        <begin position="531"/>
        <end position="540"/>
    </location>
</feature>
<feature type="region of interest" description="Disordered" evidence="1">
    <location>
        <begin position="1252"/>
        <end position="1564"/>
    </location>
</feature>
<feature type="compositionally biased region" description="Low complexity" evidence="1">
    <location>
        <begin position="1343"/>
        <end position="1358"/>
    </location>
</feature>
<feature type="region of interest" description="Disordered" evidence="1">
    <location>
        <begin position="1576"/>
        <end position="1710"/>
    </location>
</feature>
<feature type="region of interest" description="Disordered" evidence="1">
    <location>
        <begin position="509"/>
        <end position="608"/>
    </location>
</feature>
<dbReference type="EMBL" id="JAAAIL010000608">
    <property type="protein sequence ID" value="KAG0274406.1"/>
    <property type="molecule type" value="Genomic_DNA"/>
</dbReference>
<evidence type="ECO:0000256" key="1">
    <source>
        <dbReference type="SAM" id="MobiDB-lite"/>
    </source>
</evidence>
<feature type="region of interest" description="Disordered" evidence="1">
    <location>
        <begin position="436"/>
        <end position="471"/>
    </location>
</feature>
<feature type="domain" description="Formin GTPase-binding" evidence="2">
    <location>
        <begin position="667"/>
        <end position="924"/>
    </location>
</feature>
<sequence>MDLFNLRSKNNSNSNKSDNSSYVASNKSSSLVNLSIDASSKPLPSPGSPPPPAPPSKETFWKPKGMLGRQQAVCTEDDFQIPPQHNSVASAPVPAPAPAPSPASIPSSRSGAALLPPAVSQEHLQCQKQDKQEQQQQQQIEQQQGRHQGHNGHTDTDRLMHDREHAHAVEYNNNNRSMQFNDVSLPLRSPSPSPVSLPSAQLKTPTEKKQLYESLQPPRPPLQQQLLQQQQGSRLTSTMSTDLSQLSISSLQDDDSISSIESDHSLIMEDVFEVYDDFSVDLSSNGTSRQSSIRNAPFATTTTTATEALVSHQRRESSGDWTIDRYHQQQQRQQQQQELDVVEQPPRPPAPEPTDKKPLSALERIKRQQKRQSQEQERLAELVLPPELMSKPNVSKTGLALPGSDHVLPVREVPIDRIPIQSFHPLATASQASPLPLMQKQKHQQQQQLQESGGSEGTAGGMAPTDPGAAIIGTDSAMLDQLLTLVPGPNRPRLPTQIEWQQGIEELRQRRKDAAALTNSVGRQNSTGSRHSQDSSADGKSRRHSMPDMPHGQSREDQERQRGDHFRNPMLLNSNGNGGAYTSSISPSALNSNAAQKRRSGFEDREQQLLQPPIQRQSIAEAQAMDVSMIPSAAPADSKKAARKRAGKNGAVIDNSPGQAVASETALDKSDKDVIDIAFNEMLTTLSLPPATVAQLESLPKDRKWAMLQSKDANPSLLQTPQTMPPQFFVDLLLEYAGKKKRSSRDQFAFNVAAVTATSNPPTTPTRPMGMWKNFSATNLTGSSNNNNSNNSNADAFSTGIIPPLQPTFQQHLSSLLGKNDKRALEEREQVLKKLRVLIRNGSIRWTGEFIKVGGPLALLQFCQHVQRTEESKLGQRERLLHQVTQCIKAIVPLDGGVESLTSESIFFSLMRTMAIHEAPVLSRTAKDHVQGSKANKAGGLFGISGGAASGAGGAGQRYRSSSIPKPLPQTRLGHQAPFQSSPVLSADQIPTFSNTQSAVHILTAILAREPELRDRVLKETVADRSLPQSQRKNGEGSTLAYSEWIDYLKEIMHVCGIEARLPSLTTPVSAPGRGKEEFIQERSRKNSSPAKVTSMGAGMVAQGCGPSGPSLSIFSLENMRNMRRHSAAATPQASQSTLNVTSSGIKSETGEDREVLAYLTAHLELVSRLIFEMHMSPPGLAFAKSIKQERLEDYLERLRSMFIRNHDLSAQVEDLLIQLSAVPCTTQMMATLLTKDLPTLPPIDTMSYSQQINRDRQERQQQQQQHPISGRPTSPTFQRPTSPLTQQFNQRPPIFHQSACDPDARREPQIDSRDTSVDIPARTSSLDSLNGAAGTRALTQYGNNNSRNNNSNRNSGGYMEPQCMLNDGSAREESRVQQRVSQLHQQQLHQATRQHQLQPLNSGDRRSRNGVVPAMQGGELNSVYVGGPPSRQVSFKMDGDRHNSNNNNNNTGRNQNPLPSPLQQQYQQQQFHHQQQEPSGRVSSQIAFRENISFTAPTTTSTPRRVSMGSTSSTPTSPLSPLSSTSPISRLPTVPAKSKHRPSSIDANGAGFGYGGTTPGGDSRVEKVIIKLDQPRIPQQQQQQHYKSYSSQRPPQSPSAISFPLSRGIPEPRQQDSSFTGRMNVGANGVSVSPREERAPQIATINKSSSTFGYGRRSSLNNNMTTKSAIPINNSNDGQLGSPKPITAGSNGASDGGGQGKLKPTAHGVNNLSADGSAMSTCSSTTSSGFFLLPVVPLASINTDQEAFDPDDHYRLVVFDSISLPRKVTSSASPTSALDPAPTESSAERDCGRSSGVGSTAATTTTTTTTTKKVHQFRNVDFDNRIQEDVRKLASSSSSSSLRNNNNNSSSSSGGHSDALTFTATAPAKGGLHRYEVQATDPKVLEAPIIVPEDMSLIREQYIQAQVNELVLPPMERKT</sequence>
<keyword evidence="4" id="KW-1185">Reference proteome</keyword>
<name>A0AAD4H5E7_9FUNG</name>
<evidence type="ECO:0000313" key="3">
    <source>
        <dbReference type="EMBL" id="KAG0274406.1"/>
    </source>
</evidence>
<dbReference type="InterPro" id="IPR010473">
    <property type="entry name" value="GTPase-bd"/>
</dbReference>
<feature type="compositionally biased region" description="Pro residues" evidence="1">
    <location>
        <begin position="93"/>
        <end position="103"/>
    </location>
</feature>
<reference evidence="3" key="1">
    <citation type="journal article" date="2020" name="Fungal Divers.">
        <title>Resolving the Mortierellaceae phylogeny through synthesis of multi-gene phylogenetics and phylogenomics.</title>
        <authorList>
            <person name="Vandepol N."/>
            <person name="Liber J."/>
            <person name="Desiro A."/>
            <person name="Na H."/>
            <person name="Kennedy M."/>
            <person name="Barry K."/>
            <person name="Grigoriev I.V."/>
            <person name="Miller A.N."/>
            <person name="O'Donnell K."/>
            <person name="Stajich J.E."/>
            <person name="Bonito G."/>
        </authorList>
    </citation>
    <scope>NUCLEOTIDE SEQUENCE</scope>
    <source>
        <strain evidence="3">NRRL 28262</strain>
    </source>
</reference>
<accession>A0AAD4H5E7</accession>
<feature type="compositionally biased region" description="Low complexity" evidence="1">
    <location>
        <begin position="1580"/>
        <end position="1603"/>
    </location>
</feature>
<feature type="compositionally biased region" description="Low complexity" evidence="1">
    <location>
        <begin position="328"/>
        <end position="337"/>
    </location>
</feature>
<feature type="compositionally biased region" description="Basic and acidic residues" evidence="1">
    <location>
        <begin position="1074"/>
        <end position="1085"/>
    </location>
</feature>
<feature type="compositionally biased region" description="Low complexity" evidence="1">
    <location>
        <begin position="1378"/>
        <end position="1399"/>
    </location>
</feature>
<feature type="compositionally biased region" description="Low complexity" evidence="1">
    <location>
        <begin position="222"/>
        <end position="231"/>
    </location>
</feature>
<feature type="compositionally biased region" description="Polar residues" evidence="1">
    <location>
        <begin position="517"/>
        <end position="530"/>
    </location>
</feature>
<dbReference type="Pfam" id="PF06371">
    <property type="entry name" value="Drf_GBD"/>
    <property type="match status" value="1"/>
</dbReference>
<feature type="compositionally biased region" description="Low complexity" evidence="1">
    <location>
        <begin position="1464"/>
        <end position="1474"/>
    </location>
</feature>
<feature type="region of interest" description="Disordered" evidence="1">
    <location>
        <begin position="1769"/>
        <end position="1812"/>
    </location>
</feature>
<feature type="compositionally biased region" description="Basic and acidic residues" evidence="1">
    <location>
        <begin position="1303"/>
        <end position="1317"/>
    </location>
</feature>
<evidence type="ECO:0000259" key="2">
    <source>
        <dbReference type="SMART" id="SM01140"/>
    </source>
</evidence>
<feature type="compositionally biased region" description="Polar residues" evidence="1">
    <location>
        <begin position="171"/>
        <end position="182"/>
    </location>
</feature>
<dbReference type="GO" id="GO:0030036">
    <property type="term" value="P:actin cytoskeleton organization"/>
    <property type="evidence" value="ECO:0007669"/>
    <property type="project" value="InterPro"/>
</dbReference>